<evidence type="ECO:0000259" key="1">
    <source>
        <dbReference type="Pfam" id="PF24100"/>
    </source>
</evidence>
<organism evidence="2 3">
    <name type="scientific">Strongyloides venezuelensis</name>
    <name type="common">Threadworm</name>
    <dbReference type="NCBI Taxonomy" id="75913"/>
    <lineage>
        <taxon>Eukaryota</taxon>
        <taxon>Metazoa</taxon>
        <taxon>Ecdysozoa</taxon>
        <taxon>Nematoda</taxon>
        <taxon>Chromadorea</taxon>
        <taxon>Rhabditida</taxon>
        <taxon>Tylenchina</taxon>
        <taxon>Panagrolaimomorpha</taxon>
        <taxon>Strongyloidoidea</taxon>
        <taxon>Strongyloididae</taxon>
        <taxon>Strongyloides</taxon>
    </lineage>
</organism>
<protein>
    <submittedName>
        <fullName evidence="3">Ribosomal protein S11</fullName>
    </submittedName>
</protein>
<feature type="domain" description="DUF7381" evidence="1">
    <location>
        <begin position="6"/>
        <end position="119"/>
    </location>
</feature>
<dbReference type="WBParaSite" id="SVE_0884700.1">
    <property type="protein sequence ID" value="SVE_0884700.1"/>
    <property type="gene ID" value="SVE_0884700"/>
</dbReference>
<evidence type="ECO:0000313" key="3">
    <source>
        <dbReference type="WBParaSite" id="SVE_0884700.1"/>
    </source>
</evidence>
<dbReference type="InterPro" id="IPR055805">
    <property type="entry name" value="DUF7381"/>
</dbReference>
<name>A0A0K0FIX5_STRVS</name>
<sequence length="137" mass="16264">MINLTSQTVIVPYFLRLSKRSVRYEYNGHLYKTVNGFLANFLIKTGIKNPMDVCIYNAGIKSRRNVFYSKSSNCQTVMHYLNHPPKPKLIKVKYSYYSILYSCGKRVFLIFEHALEFSLRKHCFIYFELPRRTKKSE</sequence>
<dbReference type="Proteomes" id="UP000035680">
    <property type="component" value="Unassembled WGS sequence"/>
</dbReference>
<accession>A0A0K0FIX5</accession>
<reference evidence="2" key="1">
    <citation type="submission" date="2014-07" db="EMBL/GenBank/DDBJ databases">
        <authorList>
            <person name="Martin A.A"/>
            <person name="De Silva N."/>
        </authorList>
    </citation>
    <scope>NUCLEOTIDE SEQUENCE</scope>
</reference>
<dbReference type="Pfam" id="PF24100">
    <property type="entry name" value="DUF7381"/>
    <property type="match status" value="1"/>
</dbReference>
<dbReference type="AlphaFoldDB" id="A0A0K0FIX5"/>
<keyword evidence="2" id="KW-1185">Reference proteome</keyword>
<proteinExistence type="predicted"/>
<reference evidence="3" key="2">
    <citation type="submission" date="2015-08" db="UniProtKB">
        <authorList>
            <consortium name="WormBaseParasite"/>
        </authorList>
    </citation>
    <scope>IDENTIFICATION</scope>
</reference>
<evidence type="ECO:0000313" key="2">
    <source>
        <dbReference type="Proteomes" id="UP000035680"/>
    </source>
</evidence>